<feature type="transmembrane region" description="Helical" evidence="1">
    <location>
        <begin position="25"/>
        <end position="46"/>
    </location>
</feature>
<evidence type="ECO:0000256" key="1">
    <source>
        <dbReference type="SAM" id="Phobius"/>
    </source>
</evidence>
<gene>
    <name evidence="2" type="ORF">EFK50_03665</name>
</gene>
<feature type="transmembrane region" description="Helical" evidence="1">
    <location>
        <begin position="101"/>
        <end position="127"/>
    </location>
</feature>
<name>A0A3N0CP44_9ACTN</name>
<organism evidence="2 3">
    <name type="scientific">Nocardioides marmoriginsengisoli</name>
    <dbReference type="NCBI Taxonomy" id="661483"/>
    <lineage>
        <taxon>Bacteria</taxon>
        <taxon>Bacillati</taxon>
        <taxon>Actinomycetota</taxon>
        <taxon>Actinomycetes</taxon>
        <taxon>Propionibacteriales</taxon>
        <taxon>Nocardioidaceae</taxon>
        <taxon>Nocardioides</taxon>
    </lineage>
</organism>
<keyword evidence="1" id="KW-1133">Transmembrane helix</keyword>
<dbReference type="OrthoDB" id="3388334at2"/>
<dbReference type="EMBL" id="RJSE01000003">
    <property type="protein sequence ID" value="RNL65081.1"/>
    <property type="molecule type" value="Genomic_DNA"/>
</dbReference>
<comment type="caution">
    <text evidence="2">The sequence shown here is derived from an EMBL/GenBank/DDBJ whole genome shotgun (WGS) entry which is preliminary data.</text>
</comment>
<feature type="transmembrane region" description="Helical" evidence="1">
    <location>
        <begin position="58"/>
        <end position="81"/>
    </location>
</feature>
<dbReference type="RefSeq" id="WP_123226184.1">
    <property type="nucleotide sequence ID" value="NZ_RJSE01000003.1"/>
</dbReference>
<sequence>MTIAALLLALAGTLPGWLLSDKTRAHLLGVLVGLGALVGLGGWTLYDPSYSADGEALRATLILLVAVLAAFGGGPVTAAVLHRVDHGGPIESAGDVLRGGAWIGAMERAAIFCTLIAGWPEGLAVVLAMKGLGRYPELKQPGAAERFIIGSFVSVLWAIACAGLLLGLLN</sequence>
<keyword evidence="3" id="KW-1185">Reference proteome</keyword>
<feature type="transmembrane region" description="Helical" evidence="1">
    <location>
        <begin position="147"/>
        <end position="169"/>
    </location>
</feature>
<dbReference type="Proteomes" id="UP000267128">
    <property type="component" value="Unassembled WGS sequence"/>
</dbReference>
<accession>A0A3N0CP44</accession>
<keyword evidence="1" id="KW-0472">Membrane</keyword>
<protein>
    <submittedName>
        <fullName evidence="2">Uncharacterized protein</fullName>
    </submittedName>
</protein>
<keyword evidence="1" id="KW-0812">Transmembrane</keyword>
<evidence type="ECO:0000313" key="3">
    <source>
        <dbReference type="Proteomes" id="UP000267128"/>
    </source>
</evidence>
<proteinExistence type="predicted"/>
<evidence type="ECO:0000313" key="2">
    <source>
        <dbReference type="EMBL" id="RNL65081.1"/>
    </source>
</evidence>
<dbReference type="AlphaFoldDB" id="A0A3N0CP44"/>
<reference evidence="2 3" key="1">
    <citation type="submission" date="2018-11" db="EMBL/GenBank/DDBJ databases">
        <authorList>
            <person name="Li F."/>
        </authorList>
    </citation>
    <scope>NUCLEOTIDE SEQUENCE [LARGE SCALE GENOMIC DNA]</scope>
    <source>
        <strain evidence="2 3">Gsoil 097</strain>
    </source>
</reference>